<sequence>MERQLYRVIDHCGRRYLLIKCHQITPSCHICKVSPMCALGITPLLMHQCCV</sequence>
<reference evidence="1 2" key="1">
    <citation type="submission" date="2024-01" db="EMBL/GenBank/DDBJ databases">
        <title>Genome assemblies of Stephania.</title>
        <authorList>
            <person name="Yang L."/>
        </authorList>
    </citation>
    <scope>NUCLEOTIDE SEQUENCE [LARGE SCALE GENOMIC DNA]</scope>
    <source>
        <strain evidence="1">YNDBR</strain>
        <tissue evidence="1">Leaf</tissue>
    </source>
</reference>
<evidence type="ECO:0000313" key="2">
    <source>
        <dbReference type="Proteomes" id="UP001420932"/>
    </source>
</evidence>
<proteinExistence type="predicted"/>
<gene>
    <name evidence="1" type="ORF">Syun_005422</name>
</gene>
<evidence type="ECO:0000313" key="1">
    <source>
        <dbReference type="EMBL" id="KAK9164520.1"/>
    </source>
</evidence>
<comment type="caution">
    <text evidence="1">The sequence shown here is derived from an EMBL/GenBank/DDBJ whole genome shotgun (WGS) entry which is preliminary data.</text>
</comment>
<dbReference type="EMBL" id="JBBNAF010000002">
    <property type="protein sequence ID" value="KAK9164520.1"/>
    <property type="molecule type" value="Genomic_DNA"/>
</dbReference>
<accession>A0AAP0L7D9</accession>
<dbReference type="AlphaFoldDB" id="A0AAP0L7D9"/>
<keyword evidence="2" id="KW-1185">Reference proteome</keyword>
<name>A0AAP0L7D9_9MAGN</name>
<protein>
    <submittedName>
        <fullName evidence="1">Uncharacterized protein</fullName>
    </submittedName>
</protein>
<dbReference type="Proteomes" id="UP001420932">
    <property type="component" value="Unassembled WGS sequence"/>
</dbReference>
<organism evidence="1 2">
    <name type="scientific">Stephania yunnanensis</name>
    <dbReference type="NCBI Taxonomy" id="152371"/>
    <lineage>
        <taxon>Eukaryota</taxon>
        <taxon>Viridiplantae</taxon>
        <taxon>Streptophyta</taxon>
        <taxon>Embryophyta</taxon>
        <taxon>Tracheophyta</taxon>
        <taxon>Spermatophyta</taxon>
        <taxon>Magnoliopsida</taxon>
        <taxon>Ranunculales</taxon>
        <taxon>Menispermaceae</taxon>
        <taxon>Menispermoideae</taxon>
        <taxon>Cissampelideae</taxon>
        <taxon>Stephania</taxon>
    </lineage>
</organism>